<dbReference type="GO" id="GO:0052905">
    <property type="term" value="F:tRNA (guanosine(9)-N1)-methyltransferase activity"/>
    <property type="evidence" value="ECO:0007669"/>
    <property type="project" value="UniProtKB-EC"/>
</dbReference>
<protein>
    <recommendedName>
        <fullName evidence="2">tRNA (guanine(9)-N1)-methyltransferase</fullName>
        <ecNumber evidence="1">2.1.1.221</ecNumber>
    </recommendedName>
    <alternativeName>
        <fullName evidence="7">tRNA methyltransferase 10</fullName>
    </alternativeName>
    <alternativeName>
        <fullName evidence="6">tRNA(m1G9)-methyltransferase</fullName>
    </alternativeName>
</protein>
<dbReference type="PROSITE" id="PS51675">
    <property type="entry name" value="SAM_MT_TRM10"/>
    <property type="match status" value="1"/>
</dbReference>
<evidence type="ECO:0000256" key="7">
    <source>
        <dbReference type="ARBA" id="ARBA00032166"/>
    </source>
</evidence>
<dbReference type="OMA" id="AWTETRD"/>
<evidence type="ECO:0000256" key="6">
    <source>
        <dbReference type="ARBA" id="ARBA00031792"/>
    </source>
</evidence>
<reference evidence="11 12" key="1">
    <citation type="submission" date="2014-05" db="EMBL/GenBank/DDBJ databases">
        <title>Draft genome sequence of a rare smut relative, Tilletiaria anomala UBC 951.</title>
        <authorList>
            <consortium name="DOE Joint Genome Institute"/>
            <person name="Toome M."/>
            <person name="Kuo A."/>
            <person name="Henrissat B."/>
            <person name="Lipzen A."/>
            <person name="Tritt A."/>
            <person name="Yoshinaga Y."/>
            <person name="Zane M."/>
            <person name="Barry K."/>
            <person name="Grigoriev I.V."/>
            <person name="Spatafora J.W."/>
            <person name="Aimea M.C."/>
        </authorList>
    </citation>
    <scope>NUCLEOTIDE SEQUENCE [LARGE SCALE GENOMIC DNA]</scope>
    <source>
        <strain evidence="11 12">UBC 951</strain>
    </source>
</reference>
<feature type="compositionally biased region" description="Polar residues" evidence="9">
    <location>
        <begin position="1"/>
        <end position="22"/>
    </location>
</feature>
<dbReference type="InterPro" id="IPR028564">
    <property type="entry name" value="MT_TRM10-typ"/>
</dbReference>
<dbReference type="InterPro" id="IPR007356">
    <property type="entry name" value="tRNA_m1G_MeTrfase_euk"/>
</dbReference>
<sequence length="452" mass="50011">MGNNNEQQSMITQTSPTPSHSLQGEPEQPVDTENAGPSSTQEGSRDQVGEASGNSSAAVGADAVLSKTQQKKALKRARFEEVKLIKRQAERARKKQRKQEFWEQKKIEVANGRISEDELKGKGKQLAQQPVRPYNISVVLDFGFDELMVEKEIVSLSSQLSHIYSSQRRSSYPVDNLYIVGHGSHPGTSFAEAKQLQLPPKARAPIASEKILDSALGQRMQSAWKGVWKRWKHLAILEAGGVEDLLTKEGSEGEGLQPQVPLKFLNELGGKHSPKQHQALRQRRLRREDVIYLTADSPHTLEVLEEGKTFVIGGIVDKNRYKNLCARKAEALGFATARLPINEKNLQLPDGRKLETRKVLTVNQVFDILLGWCETKDWPQALARTFPVRKLKPTSTPVSVSRILDGDASKIGADSDETASSPQEGDEGEVDAQAPQASAAVEQDEDDLFNSR</sequence>
<evidence type="ECO:0000256" key="9">
    <source>
        <dbReference type="SAM" id="MobiDB-lite"/>
    </source>
</evidence>
<keyword evidence="12" id="KW-1185">Reference proteome</keyword>
<dbReference type="Gene3D" id="3.40.1280.30">
    <property type="match status" value="1"/>
</dbReference>
<dbReference type="EC" id="2.1.1.221" evidence="1"/>
<dbReference type="AlphaFoldDB" id="A0A066VU36"/>
<evidence type="ECO:0000313" key="11">
    <source>
        <dbReference type="EMBL" id="KDN42080.1"/>
    </source>
</evidence>
<dbReference type="GO" id="GO:0005634">
    <property type="term" value="C:nucleus"/>
    <property type="evidence" value="ECO:0007669"/>
    <property type="project" value="TreeGrafter"/>
</dbReference>
<comment type="caution">
    <text evidence="11">The sequence shown here is derived from an EMBL/GenBank/DDBJ whole genome shotgun (WGS) entry which is preliminary data.</text>
</comment>
<dbReference type="PANTHER" id="PTHR13563">
    <property type="entry name" value="TRNA (GUANINE-9-) METHYLTRANSFERASE"/>
    <property type="match status" value="1"/>
</dbReference>
<evidence type="ECO:0000313" key="12">
    <source>
        <dbReference type="Proteomes" id="UP000027361"/>
    </source>
</evidence>
<feature type="region of interest" description="Disordered" evidence="9">
    <location>
        <begin position="402"/>
        <end position="452"/>
    </location>
</feature>
<dbReference type="FunCoup" id="A0A066VU36">
    <property type="interactions" value="555"/>
</dbReference>
<gene>
    <name evidence="11" type="ORF">K437DRAFT_275258</name>
</gene>
<feature type="compositionally biased region" description="Acidic residues" evidence="9">
    <location>
        <begin position="442"/>
        <end position="452"/>
    </location>
</feature>
<feature type="domain" description="SAM-dependent MTase TRM10-type" evidence="10">
    <location>
        <begin position="122"/>
        <end position="393"/>
    </location>
</feature>
<dbReference type="HOGENOM" id="CLU_034384_1_1_1"/>
<evidence type="ECO:0000256" key="2">
    <source>
        <dbReference type="ARBA" id="ARBA00020451"/>
    </source>
</evidence>
<keyword evidence="4" id="KW-0808">Transferase</keyword>
<keyword evidence="5" id="KW-0949">S-adenosyl-L-methionine</keyword>
<dbReference type="STRING" id="1037660.A0A066VU36"/>
<evidence type="ECO:0000256" key="1">
    <source>
        <dbReference type="ARBA" id="ARBA00012797"/>
    </source>
</evidence>
<evidence type="ECO:0000259" key="10">
    <source>
        <dbReference type="PROSITE" id="PS51675"/>
    </source>
</evidence>
<evidence type="ECO:0000256" key="3">
    <source>
        <dbReference type="ARBA" id="ARBA00022603"/>
    </source>
</evidence>
<dbReference type="RefSeq" id="XP_013241944.1">
    <property type="nucleotide sequence ID" value="XM_013386490.1"/>
</dbReference>
<dbReference type="InParanoid" id="A0A066VU36"/>
<evidence type="ECO:0000256" key="4">
    <source>
        <dbReference type="ARBA" id="ARBA00022679"/>
    </source>
</evidence>
<organism evidence="11 12">
    <name type="scientific">Tilletiaria anomala (strain ATCC 24038 / CBS 436.72 / UBC 951)</name>
    <dbReference type="NCBI Taxonomy" id="1037660"/>
    <lineage>
        <taxon>Eukaryota</taxon>
        <taxon>Fungi</taxon>
        <taxon>Dikarya</taxon>
        <taxon>Basidiomycota</taxon>
        <taxon>Ustilaginomycotina</taxon>
        <taxon>Exobasidiomycetes</taxon>
        <taxon>Georgefischeriales</taxon>
        <taxon>Tilletiariaceae</taxon>
        <taxon>Tilletiaria</taxon>
    </lineage>
</organism>
<evidence type="ECO:0000256" key="5">
    <source>
        <dbReference type="ARBA" id="ARBA00022691"/>
    </source>
</evidence>
<comment type="catalytic activity">
    <reaction evidence="8">
        <text>guanosine(9) in tRNA + S-adenosyl-L-methionine = N(1)-methylguanosine(9) in tRNA + S-adenosyl-L-homocysteine + H(+)</text>
        <dbReference type="Rhea" id="RHEA:43156"/>
        <dbReference type="Rhea" id="RHEA-COMP:10367"/>
        <dbReference type="Rhea" id="RHEA-COMP:10368"/>
        <dbReference type="ChEBI" id="CHEBI:15378"/>
        <dbReference type="ChEBI" id="CHEBI:57856"/>
        <dbReference type="ChEBI" id="CHEBI:59789"/>
        <dbReference type="ChEBI" id="CHEBI:73542"/>
        <dbReference type="ChEBI" id="CHEBI:74269"/>
        <dbReference type="EC" id="2.1.1.221"/>
    </reaction>
</comment>
<dbReference type="Proteomes" id="UP000027361">
    <property type="component" value="Unassembled WGS sequence"/>
</dbReference>
<feature type="region of interest" description="Disordered" evidence="9">
    <location>
        <begin position="1"/>
        <end position="67"/>
    </location>
</feature>
<dbReference type="EMBL" id="JMSN01000073">
    <property type="protein sequence ID" value="KDN42080.1"/>
    <property type="molecule type" value="Genomic_DNA"/>
</dbReference>
<dbReference type="GO" id="GO:0000049">
    <property type="term" value="F:tRNA binding"/>
    <property type="evidence" value="ECO:0007669"/>
    <property type="project" value="TreeGrafter"/>
</dbReference>
<evidence type="ECO:0000256" key="8">
    <source>
        <dbReference type="ARBA" id="ARBA00048434"/>
    </source>
</evidence>
<dbReference type="InterPro" id="IPR038459">
    <property type="entry name" value="MT_TRM10-typ_sf"/>
</dbReference>
<dbReference type="PANTHER" id="PTHR13563:SF13">
    <property type="entry name" value="TRNA METHYLTRANSFERASE 10 HOMOLOG A"/>
    <property type="match status" value="1"/>
</dbReference>
<keyword evidence="3" id="KW-0489">Methyltransferase</keyword>
<dbReference type="OrthoDB" id="278300at2759"/>
<dbReference type="GeneID" id="25266623"/>
<name>A0A066VU36_TILAU</name>
<dbReference type="GO" id="GO:0002939">
    <property type="term" value="P:tRNA N1-guanine methylation"/>
    <property type="evidence" value="ECO:0007669"/>
    <property type="project" value="TreeGrafter"/>
</dbReference>
<proteinExistence type="predicted"/>
<accession>A0A066VU36</accession>
<dbReference type="CDD" id="cd18089">
    <property type="entry name" value="SPOUT_Trm10-like"/>
    <property type="match status" value="1"/>
</dbReference>